<proteinExistence type="predicted"/>
<gene>
    <name evidence="2" type="ORF">GGD46_003044</name>
</gene>
<dbReference type="EMBL" id="JACHBG010000006">
    <property type="protein sequence ID" value="MBB6485750.1"/>
    <property type="molecule type" value="Genomic_DNA"/>
</dbReference>
<dbReference type="InterPro" id="IPR016181">
    <property type="entry name" value="Acyl_CoA_acyltransferase"/>
</dbReference>
<dbReference type="AlphaFoldDB" id="A0A7X0IRM2"/>
<comment type="caution">
    <text evidence="2">The sequence shown here is derived from an EMBL/GenBank/DDBJ whole genome shotgun (WGS) entry which is preliminary data.</text>
</comment>
<dbReference type="PROSITE" id="PS51186">
    <property type="entry name" value="GNAT"/>
    <property type="match status" value="1"/>
</dbReference>
<feature type="domain" description="N-acetyltransferase" evidence="1">
    <location>
        <begin position="98"/>
        <end position="226"/>
    </location>
</feature>
<dbReference type="Pfam" id="PF08445">
    <property type="entry name" value="FR47"/>
    <property type="match status" value="1"/>
</dbReference>
<dbReference type="Proteomes" id="UP000565576">
    <property type="component" value="Unassembled WGS sequence"/>
</dbReference>
<organism evidence="2 3">
    <name type="scientific">Rhizobium lusitanum</name>
    <dbReference type="NCBI Taxonomy" id="293958"/>
    <lineage>
        <taxon>Bacteria</taxon>
        <taxon>Pseudomonadati</taxon>
        <taxon>Pseudomonadota</taxon>
        <taxon>Alphaproteobacteria</taxon>
        <taxon>Hyphomicrobiales</taxon>
        <taxon>Rhizobiaceae</taxon>
        <taxon>Rhizobium/Agrobacterium group</taxon>
        <taxon>Rhizobium</taxon>
    </lineage>
</organism>
<dbReference type="GO" id="GO:0016747">
    <property type="term" value="F:acyltransferase activity, transferring groups other than amino-acyl groups"/>
    <property type="evidence" value="ECO:0007669"/>
    <property type="project" value="InterPro"/>
</dbReference>
<sequence>MSHILDRPVWNALRTVHAALAEGGNQALRYPPSIVPFAASADSSAASLEALEDLLALGEAAALVETGPFDTPPGLMILSDARLVQMIAERPYQRIVDSRIVPLTEADAEDMLALAALTKPGPFTLRAQNLGAFWGMKIDGRLVAMAGQRMRQTGFTELSGLCTHPDFQGQGFGKLLFRFVAGEISARDETAYLHAYAANSSAISLYSALGFGLRAEMNFRIVRGDR</sequence>
<dbReference type="CDD" id="cd04301">
    <property type="entry name" value="NAT_SF"/>
    <property type="match status" value="1"/>
</dbReference>
<dbReference type="InterPro" id="IPR000182">
    <property type="entry name" value="GNAT_dom"/>
</dbReference>
<protein>
    <submittedName>
        <fullName evidence="2">Putative GNAT family acetyltransferase</fullName>
    </submittedName>
</protein>
<dbReference type="SUPFAM" id="SSF55729">
    <property type="entry name" value="Acyl-CoA N-acyltransferases (Nat)"/>
    <property type="match status" value="1"/>
</dbReference>
<accession>A0A7X0IRM2</accession>
<name>A0A7X0IRM2_9HYPH</name>
<evidence type="ECO:0000259" key="1">
    <source>
        <dbReference type="PROSITE" id="PS51186"/>
    </source>
</evidence>
<dbReference type="Gene3D" id="3.40.630.30">
    <property type="match status" value="1"/>
</dbReference>
<dbReference type="RefSeq" id="WP_184705102.1">
    <property type="nucleotide sequence ID" value="NZ_JACHBG010000006.1"/>
</dbReference>
<evidence type="ECO:0000313" key="3">
    <source>
        <dbReference type="Proteomes" id="UP000565576"/>
    </source>
</evidence>
<reference evidence="2 3" key="1">
    <citation type="submission" date="2020-08" db="EMBL/GenBank/DDBJ databases">
        <title>Genomic Encyclopedia of Type Strains, Phase IV (KMG-V): Genome sequencing to study the core and pangenomes of soil and plant-associated prokaryotes.</title>
        <authorList>
            <person name="Whitman W."/>
        </authorList>
    </citation>
    <scope>NUCLEOTIDE SEQUENCE [LARGE SCALE GENOMIC DNA]</scope>
    <source>
        <strain evidence="2 3">SEMIA 4060</strain>
    </source>
</reference>
<keyword evidence="2" id="KW-0808">Transferase</keyword>
<dbReference type="InterPro" id="IPR013653">
    <property type="entry name" value="GCN5-like_dom"/>
</dbReference>
<evidence type="ECO:0000313" key="2">
    <source>
        <dbReference type="EMBL" id="MBB6485750.1"/>
    </source>
</evidence>